<name>A0ABC8KD54_ERUVS</name>
<feature type="domain" description="F-box associated beta-propeller type 3" evidence="1">
    <location>
        <begin position="1"/>
        <end position="94"/>
    </location>
</feature>
<proteinExistence type="predicted"/>
<dbReference type="Pfam" id="PF08268">
    <property type="entry name" value="FBA_3"/>
    <property type="match status" value="1"/>
</dbReference>
<protein>
    <recommendedName>
        <fullName evidence="1">F-box associated beta-propeller type 3 domain-containing protein</fullName>
    </recommendedName>
</protein>
<evidence type="ECO:0000259" key="1">
    <source>
        <dbReference type="Pfam" id="PF08268"/>
    </source>
</evidence>
<keyword evidence="3" id="KW-1185">Reference proteome</keyword>
<dbReference type="AlphaFoldDB" id="A0ABC8KD54"/>
<dbReference type="Proteomes" id="UP001642260">
    <property type="component" value="Unassembled WGS sequence"/>
</dbReference>
<accession>A0ABC8KD54</accession>
<sequence length="109" mass="12710">MWVLEDHGEKQEWCKSILLTMSSSTLKSLGYSTRIAGVTLNGEIVIMPKTWDCVKPLYAEYYDPNQEKIRRVELENTFKGQQKDVRIISFPDHVENPYLFSLTEKLLLL</sequence>
<gene>
    <name evidence="2" type="ORF">ERUC_LOCUS22068</name>
</gene>
<organism evidence="2 3">
    <name type="scientific">Eruca vesicaria subsp. sativa</name>
    <name type="common">Garden rocket</name>
    <name type="synonym">Eruca sativa</name>
    <dbReference type="NCBI Taxonomy" id="29727"/>
    <lineage>
        <taxon>Eukaryota</taxon>
        <taxon>Viridiplantae</taxon>
        <taxon>Streptophyta</taxon>
        <taxon>Embryophyta</taxon>
        <taxon>Tracheophyta</taxon>
        <taxon>Spermatophyta</taxon>
        <taxon>Magnoliopsida</taxon>
        <taxon>eudicotyledons</taxon>
        <taxon>Gunneridae</taxon>
        <taxon>Pentapetalae</taxon>
        <taxon>rosids</taxon>
        <taxon>malvids</taxon>
        <taxon>Brassicales</taxon>
        <taxon>Brassicaceae</taxon>
        <taxon>Brassiceae</taxon>
        <taxon>Eruca</taxon>
    </lineage>
</organism>
<dbReference type="EMBL" id="CAKOAT010217154">
    <property type="protein sequence ID" value="CAH8356313.1"/>
    <property type="molecule type" value="Genomic_DNA"/>
</dbReference>
<evidence type="ECO:0000313" key="3">
    <source>
        <dbReference type="Proteomes" id="UP001642260"/>
    </source>
</evidence>
<dbReference type="InterPro" id="IPR013187">
    <property type="entry name" value="F-box-assoc_dom_typ3"/>
</dbReference>
<comment type="caution">
    <text evidence="2">The sequence shown here is derived from an EMBL/GenBank/DDBJ whole genome shotgun (WGS) entry which is preliminary data.</text>
</comment>
<evidence type="ECO:0000313" key="2">
    <source>
        <dbReference type="EMBL" id="CAH8356313.1"/>
    </source>
</evidence>
<reference evidence="2 3" key="1">
    <citation type="submission" date="2022-03" db="EMBL/GenBank/DDBJ databases">
        <authorList>
            <person name="Macdonald S."/>
            <person name="Ahmed S."/>
            <person name="Newling K."/>
        </authorList>
    </citation>
    <scope>NUCLEOTIDE SEQUENCE [LARGE SCALE GENOMIC DNA]</scope>
</reference>